<dbReference type="Proteomes" id="UP001139521">
    <property type="component" value="Unassembled WGS sequence"/>
</dbReference>
<dbReference type="SUPFAM" id="SSF82153">
    <property type="entry name" value="FAS1 domain"/>
    <property type="match status" value="2"/>
</dbReference>
<proteinExistence type="predicted"/>
<gene>
    <name evidence="2" type="ORF">L1967_04260</name>
</gene>
<feature type="domain" description="FAS1" evidence="1">
    <location>
        <begin position="181"/>
        <end position="343"/>
    </location>
</feature>
<evidence type="ECO:0000313" key="2">
    <source>
        <dbReference type="EMBL" id="MCL6217503.1"/>
    </source>
</evidence>
<dbReference type="PANTHER" id="PTHR10900:SF77">
    <property type="entry name" value="FI19380P1"/>
    <property type="match status" value="1"/>
</dbReference>
<dbReference type="RefSeq" id="WP_249600481.1">
    <property type="nucleotide sequence ID" value="NZ_JAKHSK010000004.1"/>
</dbReference>
<dbReference type="Pfam" id="PF02469">
    <property type="entry name" value="Fasciclin"/>
    <property type="match status" value="1"/>
</dbReference>
<protein>
    <submittedName>
        <fullName evidence="2">Fasciclin domain-containing protein</fullName>
    </submittedName>
</protein>
<dbReference type="PANTHER" id="PTHR10900">
    <property type="entry name" value="PERIOSTIN-RELATED"/>
    <property type="match status" value="1"/>
</dbReference>
<evidence type="ECO:0000259" key="1">
    <source>
        <dbReference type="PROSITE" id="PS50213"/>
    </source>
</evidence>
<dbReference type="InterPro" id="IPR050904">
    <property type="entry name" value="Adhesion/Biosynth-related"/>
</dbReference>
<evidence type="ECO:0000313" key="3">
    <source>
        <dbReference type="Proteomes" id="UP001139521"/>
    </source>
</evidence>
<reference evidence="2" key="1">
    <citation type="submission" date="2022-01" db="EMBL/GenBank/DDBJ databases">
        <title>Genome sequencing of Zunongwangia sp. M21534 genome.</title>
        <authorList>
            <person name="Chen Y."/>
            <person name="Dong C."/>
            <person name="Shao Z."/>
        </authorList>
    </citation>
    <scope>NUCLEOTIDE SEQUENCE</scope>
    <source>
        <strain evidence="2">MCCC M21534</strain>
    </source>
</reference>
<dbReference type="InterPro" id="IPR036378">
    <property type="entry name" value="FAS1_dom_sf"/>
</dbReference>
<dbReference type="AlphaFoldDB" id="A0A9X2CP00"/>
<dbReference type="Gene3D" id="2.30.180.10">
    <property type="entry name" value="FAS1 domain"/>
    <property type="match status" value="2"/>
</dbReference>
<dbReference type="InterPro" id="IPR000782">
    <property type="entry name" value="FAS1_domain"/>
</dbReference>
<feature type="domain" description="FAS1" evidence="1">
    <location>
        <begin position="39"/>
        <end position="177"/>
    </location>
</feature>
<keyword evidence="3" id="KW-1185">Reference proteome</keyword>
<dbReference type="EMBL" id="JAKHSK010000004">
    <property type="protein sequence ID" value="MCL6217503.1"/>
    <property type="molecule type" value="Genomic_DNA"/>
</dbReference>
<dbReference type="SMART" id="SM00554">
    <property type="entry name" value="FAS1"/>
    <property type="match status" value="1"/>
</dbReference>
<name>A0A9X2CP00_9FLAO</name>
<comment type="caution">
    <text evidence="2">The sequence shown here is derived from an EMBL/GenBank/DDBJ whole genome shotgun (WGS) entry which is preliminary data.</text>
</comment>
<accession>A0A9X2CP00</accession>
<dbReference type="PROSITE" id="PS50213">
    <property type="entry name" value="FAS1"/>
    <property type="match status" value="2"/>
</dbReference>
<sequence length="562" mass="63523">MNKVLNTAFFWRLSLLAVLAIVIINCTSEKYKESTDETLNITGYLENNTEQYSMFLEILETTNYSTFMNTYGTYTLFLPTNQAVQNYLNEEGFSSISDIPIEDLEDLAKLHVLEERIETTSFNDGKISTPSMQGQYLITGAVNIDGSSNITVNKDARITTSNIEVGNGIIHVIDKVLKVANKTLAKMIDNNESLSIFATALKETGWYEVLDKPLTYDNDSIPSYLTVIAQSDEVFSQNGINSYTELEDTYSHLNNPTNPKDSLNLFVAYRIIPGLNYLADLVGTSTVLTKAPLEVIGIKLKRDSIVLNEETFNGVFEEGVAIKRDASDITASNGAIHFVDDNFFIKKRFPSPVYFDPADQPEFRQLSAVFRKPGNYASLNSSELSEINYEGSYDLTYASPPIGDRTGRGWHGDVLELVRFRTGVTNNLEFTTPVIIKGQYKVWVSYRASDRQPRVKAFFNGQELPRIANFSEYGNTELPERVLESQGYKRHIYPYDNAFYSRLMGIINVETTGRHKFMLQSTEYAGYNTWLDVIEFRPVDMDQLYPKFESGGDGLIYESDIN</sequence>
<organism evidence="2 3">
    <name type="scientific">Zunongwangia pacifica</name>
    <dbReference type="NCBI Taxonomy" id="2911062"/>
    <lineage>
        <taxon>Bacteria</taxon>
        <taxon>Pseudomonadati</taxon>
        <taxon>Bacteroidota</taxon>
        <taxon>Flavobacteriia</taxon>
        <taxon>Flavobacteriales</taxon>
        <taxon>Flavobacteriaceae</taxon>
        <taxon>Zunongwangia</taxon>
    </lineage>
</organism>